<gene>
    <name evidence="2" type="ORF">FYK55_04685</name>
</gene>
<keyword evidence="3" id="KW-1185">Reference proteome</keyword>
<evidence type="ECO:0008006" key="4">
    <source>
        <dbReference type="Google" id="ProtNLM"/>
    </source>
</evidence>
<comment type="caution">
    <text evidence="2">The sequence shown here is derived from an EMBL/GenBank/DDBJ whole genome shotgun (WGS) entry which is preliminary data.</text>
</comment>
<organism evidence="2 3">
    <name type="scientific">Roseiconus nitratireducens</name>
    <dbReference type="NCBI Taxonomy" id="2605748"/>
    <lineage>
        <taxon>Bacteria</taxon>
        <taxon>Pseudomonadati</taxon>
        <taxon>Planctomycetota</taxon>
        <taxon>Planctomycetia</taxon>
        <taxon>Pirellulales</taxon>
        <taxon>Pirellulaceae</taxon>
        <taxon>Roseiconus</taxon>
    </lineage>
</organism>
<accession>A0A5M6DF48</accession>
<dbReference type="GO" id="GO:1901135">
    <property type="term" value="P:carbohydrate derivative metabolic process"/>
    <property type="evidence" value="ECO:0007669"/>
    <property type="project" value="InterPro"/>
</dbReference>
<dbReference type="InterPro" id="IPR046348">
    <property type="entry name" value="SIS_dom_sf"/>
</dbReference>
<dbReference type="RefSeq" id="WP_150075198.1">
    <property type="nucleotide sequence ID" value="NZ_VWOX01000002.1"/>
</dbReference>
<dbReference type="EMBL" id="VWOX01000002">
    <property type="protein sequence ID" value="KAA5546191.1"/>
    <property type="molecule type" value="Genomic_DNA"/>
</dbReference>
<evidence type="ECO:0000313" key="2">
    <source>
        <dbReference type="EMBL" id="KAA5546191.1"/>
    </source>
</evidence>
<feature type="region of interest" description="Disordered" evidence="1">
    <location>
        <begin position="382"/>
        <end position="407"/>
    </location>
</feature>
<proteinExistence type="predicted"/>
<dbReference type="AlphaFoldDB" id="A0A5M6DF48"/>
<dbReference type="Gene3D" id="3.40.50.10490">
    <property type="entry name" value="Glucose-6-phosphate isomerase like protein, domain 1"/>
    <property type="match status" value="2"/>
</dbReference>
<evidence type="ECO:0000256" key="1">
    <source>
        <dbReference type="SAM" id="MobiDB-lite"/>
    </source>
</evidence>
<sequence>MPLIPFNCDLAGPSGDGLEMLCRSLAPLRDELVDELAYSARPEESLQGRLPADTTFAALPEQLLLSYEAHRERSELGEVFRIANGLHDQIDAVVVLGPPEVCLPARALFQASCDPYHNELSRAARGSKPRLYFADDALDNDAMQSLLERLRAGGYGDSPAESRWGMIVIDPEGEHAPTQLALQTLLIHLPEAEHGPDAATQMRHVFPITRHGSPLEQLTGQLGCEVPLHIPDGIDGPGSMLTPAGLLPAAFLGLDCIQLLVGAAHMNDHFRQASPGENAVIRYSGFAQWTGPKQQGEGATVIWQRSLESLAAWIRQVWRRVPGSAASRRSDPILLGQRDLIGIDLDPAKGSIEEGGPTAFHHLLVKSIRTDALIAESLQALPDEPSNPVTGGPSRQIGGKRPSAPHRQTVPDIHLEQIQSELDRQRWNGHGVAVSELPSLEPHVLGQLIQMTLLAATLTSRVAER</sequence>
<name>A0A5M6DF48_9BACT</name>
<dbReference type="GO" id="GO:0097367">
    <property type="term" value="F:carbohydrate derivative binding"/>
    <property type="evidence" value="ECO:0007669"/>
    <property type="project" value="InterPro"/>
</dbReference>
<evidence type="ECO:0000313" key="3">
    <source>
        <dbReference type="Proteomes" id="UP000324479"/>
    </source>
</evidence>
<dbReference type="Proteomes" id="UP000324479">
    <property type="component" value="Unassembled WGS sequence"/>
</dbReference>
<dbReference type="SUPFAM" id="SSF53697">
    <property type="entry name" value="SIS domain"/>
    <property type="match status" value="1"/>
</dbReference>
<reference evidence="2 3" key="1">
    <citation type="submission" date="2019-08" db="EMBL/GenBank/DDBJ databases">
        <authorList>
            <person name="Dhanesh K."/>
            <person name="Kumar G."/>
            <person name="Sasikala C."/>
            <person name="Venkata Ramana C."/>
        </authorList>
    </citation>
    <scope>NUCLEOTIDE SEQUENCE [LARGE SCALE GENOMIC DNA]</scope>
    <source>
        <strain evidence="2 3">JC645</strain>
    </source>
</reference>
<protein>
    <recommendedName>
        <fullName evidence="4">Glucose-6-phosphate isomerase</fullName>
    </recommendedName>
</protein>